<accession>A0A7G2CIE8</accession>
<keyword evidence="3" id="KW-1185">Reference proteome</keyword>
<dbReference type="AlphaFoldDB" id="A0A7G2CIE8"/>
<name>A0A7G2CIE8_9TRYP</name>
<evidence type="ECO:0000313" key="3">
    <source>
        <dbReference type="Proteomes" id="UP000515908"/>
    </source>
</evidence>
<dbReference type="VEuPathDB" id="TriTrypDB:ADEAN_000663800"/>
<gene>
    <name evidence="2" type="ORF">ADEAN_000663800</name>
</gene>
<reference evidence="2 3" key="1">
    <citation type="submission" date="2020-08" db="EMBL/GenBank/DDBJ databases">
        <authorList>
            <person name="Newling K."/>
            <person name="Davey J."/>
            <person name="Forrester S."/>
        </authorList>
    </citation>
    <scope>NUCLEOTIDE SEQUENCE [LARGE SCALE GENOMIC DNA]</scope>
    <source>
        <strain evidence="3">Crithidia deanei Carvalho (ATCC PRA-265)</strain>
    </source>
</reference>
<proteinExistence type="predicted"/>
<organism evidence="2 3">
    <name type="scientific">Angomonas deanei</name>
    <dbReference type="NCBI Taxonomy" id="59799"/>
    <lineage>
        <taxon>Eukaryota</taxon>
        <taxon>Discoba</taxon>
        <taxon>Euglenozoa</taxon>
        <taxon>Kinetoplastea</taxon>
        <taxon>Metakinetoplastina</taxon>
        <taxon>Trypanosomatida</taxon>
        <taxon>Trypanosomatidae</taxon>
        <taxon>Strigomonadinae</taxon>
        <taxon>Angomonas</taxon>
    </lineage>
</organism>
<dbReference type="SUPFAM" id="SSF81383">
    <property type="entry name" value="F-box domain"/>
    <property type="match status" value="1"/>
</dbReference>
<feature type="region of interest" description="Disordered" evidence="1">
    <location>
        <begin position="146"/>
        <end position="207"/>
    </location>
</feature>
<dbReference type="InterPro" id="IPR036047">
    <property type="entry name" value="F-box-like_dom_sf"/>
</dbReference>
<evidence type="ECO:0000313" key="2">
    <source>
        <dbReference type="EMBL" id="CAD2219145.1"/>
    </source>
</evidence>
<dbReference type="OrthoDB" id="277978at2759"/>
<dbReference type="Proteomes" id="UP000515908">
    <property type="component" value="Chromosome 13"/>
</dbReference>
<dbReference type="EMBL" id="LR877157">
    <property type="protein sequence ID" value="CAD2219145.1"/>
    <property type="molecule type" value="Genomic_DNA"/>
</dbReference>
<protein>
    <submittedName>
        <fullName evidence="2">Uncharacterized protein</fullName>
    </submittedName>
</protein>
<feature type="compositionally biased region" description="Basic and acidic residues" evidence="1">
    <location>
        <begin position="179"/>
        <end position="195"/>
    </location>
</feature>
<feature type="compositionally biased region" description="Basic residues" evidence="1">
    <location>
        <begin position="196"/>
        <end position="207"/>
    </location>
</feature>
<evidence type="ECO:0000256" key="1">
    <source>
        <dbReference type="SAM" id="MobiDB-lite"/>
    </source>
</evidence>
<sequence>MWERVGCFLPPKEVCQLDQVSRDIRQHLKESNTATHLMQRYWNARWSELIWPEELPEEKRRLHPTSLTRSEGKKSWKKMYIEEYPLWVQRTFQGAGINNNAASEVLLFERKELNEHKTANELKALELTEEEAKVKALGKTGAEVVAEGGGEAEGEVGRGRGGGKGPRRGKGRGGFAPKDPSKGFTREDYKGDSRAGNRRGKHKKGGISKHALYADDGCYDDY</sequence>